<dbReference type="HOGENOM" id="CLU_2730959_0_0_6"/>
<evidence type="ECO:0000313" key="1">
    <source>
        <dbReference type="EMBL" id="ABO92579.1"/>
    </source>
</evidence>
<reference evidence="2" key="1">
    <citation type="journal article" date="2008" name="BMC Genomics">
        <title>The genome of Aeromonas salmonicida subsp. salmonicida A449: insights into the evolution of a fish pathogen.</title>
        <authorList>
            <person name="Reith M.E."/>
            <person name="Singh R.K."/>
            <person name="Curtis B."/>
            <person name="Boyd J.M."/>
            <person name="Bouevitch A."/>
            <person name="Kimball J."/>
            <person name="Munholland J."/>
            <person name="Murphy C."/>
            <person name="Sarty D."/>
            <person name="Williams J."/>
            <person name="Nash J.H."/>
            <person name="Johnson S.C."/>
            <person name="Brown L.L."/>
        </authorList>
    </citation>
    <scope>NUCLEOTIDE SEQUENCE [LARGE SCALE GENOMIC DNA]</scope>
    <source>
        <strain evidence="2">A449</strain>
        <plasmid evidence="2">pAsa5</plasmid>
    </source>
</reference>
<name>A4SUK7_AERS4</name>
<evidence type="ECO:0000313" key="2">
    <source>
        <dbReference type="Proteomes" id="UP000000225"/>
    </source>
</evidence>
<dbReference type="EMBL" id="CP000646">
    <property type="protein sequence ID" value="ABO92579.1"/>
    <property type="molecule type" value="Genomic_DNA"/>
</dbReference>
<dbReference type="Proteomes" id="UP000000225">
    <property type="component" value="Plasmid 5"/>
</dbReference>
<dbReference type="RefSeq" id="WP_011899451.1">
    <property type="nucleotide sequence ID" value="NC_009350.1"/>
</dbReference>
<accession>A4SUK7</accession>
<protein>
    <submittedName>
        <fullName evidence="1">Uncharacterized protein</fullName>
    </submittedName>
</protein>
<sequence>MPSYATADMSFLTEEDRAVVQAQQTLISRRSIVNNPVDTSGTHDELLAKMMARQHQIRAIHESQAGQISRA</sequence>
<organism evidence="1 2">
    <name type="scientific">Aeromonas salmonicida (strain A449)</name>
    <dbReference type="NCBI Taxonomy" id="382245"/>
    <lineage>
        <taxon>Bacteria</taxon>
        <taxon>Pseudomonadati</taxon>
        <taxon>Pseudomonadota</taxon>
        <taxon>Gammaproteobacteria</taxon>
        <taxon>Aeromonadales</taxon>
        <taxon>Aeromonadaceae</taxon>
        <taxon>Aeromonas</taxon>
    </lineage>
</organism>
<dbReference type="KEGG" id="asa:ASA_P5G109"/>
<geneLocation type="plasmid" evidence="2">
    <name>pAsa5</name>
</geneLocation>
<keyword evidence="1" id="KW-0614">Plasmid</keyword>
<dbReference type="AlphaFoldDB" id="A4SUK7"/>
<gene>
    <name evidence="1" type="ordered locus">ASA_P5G109</name>
</gene>
<proteinExistence type="predicted"/>
<dbReference type="STRING" id="29491.GCA_000820065_04557"/>